<dbReference type="Proteomes" id="UP000053352">
    <property type="component" value="Unassembled WGS sequence"/>
</dbReference>
<dbReference type="EMBL" id="LNTB01000002">
    <property type="protein sequence ID" value="KSW10757.1"/>
    <property type="molecule type" value="Genomic_DNA"/>
</dbReference>
<dbReference type="AlphaFoldDB" id="A0A0V8RRL6"/>
<dbReference type="PANTHER" id="PTHR34351">
    <property type="entry name" value="SLR1927 PROTEIN-RELATED"/>
    <property type="match status" value="1"/>
</dbReference>
<sequence>MSVELTERGAGLAAVAAALAALYAATGDPLLALALALAALPLVLDLAYLALGPGRASCSAGPRVERRLWPWERPVVELAVACSRGRARLDEGSLPAWLHVLETVPVDGAGVRVRARLAPAHYGVYRLQRLVVVFEAPLGLLRLRRGVEARVELRVLPETLYRVLEALGLLGLGGLGAWPGEGLPAPWALRSMGGEYYETREYVPGDLPRRIDWKATARTQRLMVRDYREAPAGGLALVFDTRCRGPATCDAVASAALSAAVAAVRQGEQPLLAYDFSRGRIIAHSSPRVLLAYLLDRILESEAAERLELYEYAEPLTSREVLQALRGLAGRAGVVPAGPLEAVDALARPGRTFIASMVLHMVRDTLDLVDALRRRGVEVVVAMPAKPWLDAESLEEAYRVYRSAELVARKLRRMGVELLPWRSRGHGV</sequence>
<name>A0A0V8RRL6_PYROC</name>
<reference evidence="2 3" key="1">
    <citation type="submission" date="2015-11" db="EMBL/GenBank/DDBJ databases">
        <title>Genome sequence of Pyrodictium occultum PL-19, a marine hyperthermophilic archaeon isolated from Volcano, Italy.</title>
        <authorList>
            <person name="Utturkar S."/>
            <person name="Huber H."/>
            <person name="Leptihn S."/>
            <person name="Brown S."/>
            <person name="Stetter K.O."/>
            <person name="Podar M."/>
        </authorList>
    </citation>
    <scope>NUCLEOTIDE SEQUENCE [LARGE SCALE GENOMIC DNA]</scope>
    <source>
        <strain evidence="2 3">PL-19</strain>
    </source>
</reference>
<dbReference type="InterPro" id="IPR002881">
    <property type="entry name" value="DUF58"/>
</dbReference>
<keyword evidence="3" id="KW-1185">Reference proteome</keyword>
<comment type="caution">
    <text evidence="2">The sequence shown here is derived from an EMBL/GenBank/DDBJ whole genome shotgun (WGS) entry which is preliminary data.</text>
</comment>
<evidence type="ECO:0000259" key="1">
    <source>
        <dbReference type="Pfam" id="PF01882"/>
    </source>
</evidence>
<protein>
    <recommendedName>
        <fullName evidence="1">DUF58 domain-containing protein</fullName>
    </recommendedName>
</protein>
<feature type="domain" description="DUF58" evidence="1">
    <location>
        <begin position="198"/>
        <end position="244"/>
    </location>
</feature>
<gene>
    <name evidence="2" type="ORF">CF15_08225</name>
</gene>
<dbReference type="STRING" id="2309.CF15_08225"/>
<evidence type="ECO:0000313" key="2">
    <source>
        <dbReference type="EMBL" id="KSW10757.1"/>
    </source>
</evidence>
<evidence type="ECO:0000313" key="3">
    <source>
        <dbReference type="Proteomes" id="UP000053352"/>
    </source>
</evidence>
<proteinExistence type="predicted"/>
<dbReference type="Pfam" id="PF01882">
    <property type="entry name" value="DUF58"/>
    <property type="match status" value="1"/>
</dbReference>
<organism evidence="2 3">
    <name type="scientific">Pyrodictium occultum</name>
    <dbReference type="NCBI Taxonomy" id="2309"/>
    <lineage>
        <taxon>Archaea</taxon>
        <taxon>Thermoproteota</taxon>
        <taxon>Thermoprotei</taxon>
        <taxon>Desulfurococcales</taxon>
        <taxon>Pyrodictiaceae</taxon>
        <taxon>Pyrodictium</taxon>
    </lineage>
</organism>
<dbReference type="OrthoDB" id="19186at2157"/>
<accession>A0A0V8RRL6</accession>